<feature type="binding site" evidence="5">
    <location>
        <position position="254"/>
    </location>
    <ligand>
        <name>NAD(+)</name>
        <dbReference type="ChEBI" id="CHEBI:57540"/>
    </ligand>
</feature>
<feature type="binding site" evidence="5">
    <location>
        <begin position="293"/>
        <end position="296"/>
    </location>
    <ligand>
        <name>NAD(+)</name>
        <dbReference type="ChEBI" id="CHEBI:57540"/>
    </ligand>
</feature>
<dbReference type="InterPro" id="IPR036291">
    <property type="entry name" value="NAD(P)-bd_dom_sf"/>
</dbReference>
<feature type="binding site" evidence="5">
    <location>
        <begin position="183"/>
        <end position="184"/>
    </location>
    <ligand>
        <name>NAD(+)</name>
        <dbReference type="ChEBI" id="CHEBI:57540"/>
    </ligand>
</feature>
<evidence type="ECO:0000256" key="3">
    <source>
        <dbReference type="ARBA" id="ARBA00023027"/>
    </source>
</evidence>
<dbReference type="SUPFAM" id="SSF52283">
    <property type="entry name" value="Formate/glycerate dehydrogenase catalytic domain-like"/>
    <property type="match status" value="1"/>
</dbReference>
<evidence type="ECO:0000256" key="4">
    <source>
        <dbReference type="PIRSR" id="PIRSR018250-1"/>
    </source>
</evidence>
<dbReference type="SUPFAM" id="SSF51735">
    <property type="entry name" value="NAD(P)-binding Rossmann-fold domains"/>
    <property type="match status" value="1"/>
</dbReference>
<evidence type="ECO:0000313" key="8">
    <source>
        <dbReference type="EMBL" id="QTR02837.1"/>
    </source>
</evidence>
<dbReference type="GO" id="GO:0005737">
    <property type="term" value="C:cytoplasm"/>
    <property type="evidence" value="ECO:0007669"/>
    <property type="project" value="TreeGrafter"/>
</dbReference>
<feature type="binding site" evidence="5">
    <location>
        <position position="208"/>
    </location>
    <ligand>
        <name>NAD(+)</name>
        <dbReference type="ChEBI" id="CHEBI:57540"/>
    </ligand>
</feature>
<dbReference type="InterPro" id="IPR027281">
    <property type="entry name" value="Lys1"/>
</dbReference>
<sequence length="341" mass="36022">MTRLWIRHETRSTERRAPVSPADARALVAAGVGITVEDSPQRVFATSDYRAAGCAVAEAGSWVDAPDDVVVVGLKELPDGGPLRHRHIYFGHAYKGQAGAGELLARFAEGGGVLMDLEYLTDDAGRRLAAFGYWAGYVGAALAVLHLRGALTTPLAPTSREALDAALAEPGAPMTALVVGALGRCGRGARDALVRAGVTPTEWDVAETADLDRPALLRHDVLVNAVLSTAPIPPFVTSADLDNPDRLLRVLSDVTCDVTSECNVLPVNDALTSWEAPTRELRGGARPVDVIAIDNLPSLLPVEAGLSFSADLAPHLVDLDSAPWRRATALFRSAVKENAHA</sequence>
<proteinExistence type="inferred from homology"/>
<dbReference type="EMBL" id="CP072788">
    <property type="protein sequence ID" value="QTR02837.1"/>
    <property type="molecule type" value="Genomic_DNA"/>
</dbReference>
<dbReference type="Gene3D" id="3.40.50.720">
    <property type="entry name" value="NAD(P)-binding Rossmann-like Domain"/>
    <property type="match status" value="1"/>
</dbReference>
<dbReference type="Proteomes" id="UP000671828">
    <property type="component" value="Chromosome"/>
</dbReference>
<dbReference type="EMBL" id="JAFBCL010000001">
    <property type="protein sequence ID" value="MBM7814540.1"/>
    <property type="molecule type" value="Genomic_DNA"/>
</dbReference>
<evidence type="ECO:0000313" key="9">
    <source>
        <dbReference type="Proteomes" id="UP000671828"/>
    </source>
</evidence>
<feature type="binding site" evidence="5">
    <location>
        <position position="126"/>
    </location>
    <ligand>
        <name>NAD(+)</name>
        <dbReference type="ChEBI" id="CHEBI:57540"/>
    </ligand>
</feature>
<dbReference type="RefSeq" id="WP_204845172.1">
    <property type="nucleotide sequence ID" value="NZ_JAFBCL010000001.1"/>
</dbReference>
<keyword evidence="10" id="KW-1185">Reference proteome</keyword>
<feature type="binding site" evidence="5">
    <location>
        <position position="204"/>
    </location>
    <ligand>
        <name>NAD(+)</name>
        <dbReference type="ChEBI" id="CHEBI:57540"/>
    </ligand>
</feature>
<keyword evidence="2 7" id="KW-0560">Oxidoreductase</keyword>
<protein>
    <submittedName>
        <fullName evidence="7 8">Saccharopine dehydrogenase</fullName>
        <ecNumber evidence="7">1.5.1.7</ecNumber>
    </submittedName>
</protein>
<reference evidence="7 10" key="1">
    <citation type="submission" date="2021-01" db="EMBL/GenBank/DDBJ databases">
        <title>Sequencing the genomes of 1000 actinobacteria strains.</title>
        <authorList>
            <person name="Klenk H.-P."/>
        </authorList>
    </citation>
    <scope>NUCLEOTIDE SEQUENCE [LARGE SCALE GENOMIC DNA]</scope>
    <source>
        <strain evidence="7 10">DSM 44581</strain>
    </source>
</reference>
<dbReference type="CDD" id="cd12188">
    <property type="entry name" value="SDH"/>
    <property type="match status" value="1"/>
</dbReference>
<dbReference type="EC" id="1.5.1.7" evidence="7"/>
<dbReference type="GO" id="GO:0004754">
    <property type="term" value="F:saccharopine dehydrogenase (NAD+, L-lysine-forming) activity"/>
    <property type="evidence" value="ECO:0007669"/>
    <property type="project" value="UniProtKB-EC"/>
</dbReference>
<name>A0A8T8HWP9_9PSEU</name>
<evidence type="ECO:0000313" key="7">
    <source>
        <dbReference type="EMBL" id="MBM7814540.1"/>
    </source>
</evidence>
<feature type="domain" description="Alanine dehydrogenase/pyridine nucleotide transhydrogenase N-terminal" evidence="6">
    <location>
        <begin position="5"/>
        <end position="138"/>
    </location>
</feature>
<feature type="active site" description="Proton acceptor" evidence="4">
    <location>
        <position position="75"/>
    </location>
</feature>
<comment type="similarity">
    <text evidence="1">Belongs to the AlaDH/PNT family.</text>
</comment>
<feature type="active site" description="Proton donor" evidence="4">
    <location>
        <position position="92"/>
    </location>
</feature>
<dbReference type="Pfam" id="PF05222">
    <property type="entry name" value="AlaDh_PNT_N"/>
    <property type="match status" value="1"/>
</dbReference>
<dbReference type="SMART" id="SM01003">
    <property type="entry name" value="AlaDh_PNT_N"/>
    <property type="match status" value="1"/>
</dbReference>
<organism evidence="8 9">
    <name type="scientific">Saccharothrix algeriensis</name>
    <dbReference type="NCBI Taxonomy" id="173560"/>
    <lineage>
        <taxon>Bacteria</taxon>
        <taxon>Bacillati</taxon>
        <taxon>Actinomycetota</taxon>
        <taxon>Actinomycetes</taxon>
        <taxon>Pseudonocardiales</taxon>
        <taxon>Pseudonocardiaceae</taxon>
        <taxon>Saccharothrix</taxon>
    </lineage>
</organism>
<dbReference type="PANTHER" id="PTHR11133:SF23">
    <property type="entry name" value="SACCHAROPINE DEHYDROGENASE [NAD(+), L-LYSINE-FORMING]"/>
    <property type="match status" value="1"/>
</dbReference>
<accession>A0A8T8HWP9</accession>
<dbReference type="Proteomes" id="UP001195724">
    <property type="component" value="Unassembled WGS sequence"/>
</dbReference>
<dbReference type="GO" id="GO:0019878">
    <property type="term" value="P:lysine biosynthetic process via aminoadipic acid"/>
    <property type="evidence" value="ECO:0007669"/>
    <property type="project" value="TreeGrafter"/>
</dbReference>
<evidence type="ECO:0000313" key="10">
    <source>
        <dbReference type="Proteomes" id="UP001195724"/>
    </source>
</evidence>
<evidence type="ECO:0000259" key="6">
    <source>
        <dbReference type="SMART" id="SM01003"/>
    </source>
</evidence>
<gene>
    <name evidence="8" type="ORF">J7S33_28075</name>
    <name evidence="7" type="ORF">JOE68_005405</name>
</gene>
<reference evidence="8" key="2">
    <citation type="submission" date="2021-04" db="EMBL/GenBank/DDBJ databases">
        <title>Saccharothrix algeriensis WGS.</title>
        <authorList>
            <person name="Stuskova K."/>
            <person name="Hakalova E."/>
            <person name="Tebbal A.B."/>
            <person name="Eichmeier A."/>
        </authorList>
    </citation>
    <scope>NUCLEOTIDE SEQUENCE</scope>
    <source>
        <strain evidence="8">NRRL B-24137</strain>
    </source>
</reference>
<keyword evidence="3 5" id="KW-0520">NAD</keyword>
<dbReference type="PIRSF" id="PIRSF018250">
    <property type="entry name" value="Saccharopine_DH_Lys"/>
    <property type="match status" value="1"/>
</dbReference>
<dbReference type="InterPro" id="IPR007886">
    <property type="entry name" value="AlaDH/PNT_N"/>
</dbReference>
<evidence type="ECO:0000256" key="2">
    <source>
        <dbReference type="ARBA" id="ARBA00023002"/>
    </source>
</evidence>
<dbReference type="InterPro" id="IPR051168">
    <property type="entry name" value="AASS"/>
</dbReference>
<evidence type="ECO:0000256" key="1">
    <source>
        <dbReference type="ARBA" id="ARBA00005689"/>
    </source>
</evidence>
<dbReference type="PANTHER" id="PTHR11133">
    <property type="entry name" value="SACCHAROPINE DEHYDROGENASE"/>
    <property type="match status" value="1"/>
</dbReference>
<dbReference type="AlphaFoldDB" id="A0A8T8HWP9"/>
<evidence type="ECO:0000256" key="5">
    <source>
        <dbReference type="PIRSR" id="PIRSR018250-3"/>
    </source>
</evidence>